<proteinExistence type="predicted"/>
<name>A0A163MLC5_ABSGL</name>
<dbReference type="OrthoDB" id="2245921at2759"/>
<protein>
    <submittedName>
        <fullName evidence="1">Uncharacterized protein</fullName>
    </submittedName>
</protein>
<sequence>MAANKRHYTGFGSPESMALSNEDVVSCPNLHPLTTTTTTMAIDPPCNEYQLSPNATTPAYAPCNTYTMSETPRPSTPPYSMTLAHYNQSSGGYTSTLIDF</sequence>
<dbReference type="Proteomes" id="UP000078561">
    <property type="component" value="Unassembled WGS sequence"/>
</dbReference>
<reference evidence="1" key="1">
    <citation type="submission" date="2016-04" db="EMBL/GenBank/DDBJ databases">
        <authorList>
            <person name="Evans L.H."/>
            <person name="Alamgir A."/>
            <person name="Owens N."/>
            <person name="Weber N.D."/>
            <person name="Virtaneva K."/>
            <person name="Barbian K."/>
            <person name="Babar A."/>
            <person name="Rosenke K."/>
        </authorList>
    </citation>
    <scope>NUCLEOTIDE SEQUENCE [LARGE SCALE GENOMIC DNA]</scope>
    <source>
        <strain evidence="1">CBS 101.48</strain>
    </source>
</reference>
<keyword evidence="2" id="KW-1185">Reference proteome</keyword>
<dbReference type="AlphaFoldDB" id="A0A163MLC5"/>
<dbReference type="InParanoid" id="A0A163MLC5"/>
<organism evidence="1">
    <name type="scientific">Absidia glauca</name>
    <name type="common">Pin mould</name>
    <dbReference type="NCBI Taxonomy" id="4829"/>
    <lineage>
        <taxon>Eukaryota</taxon>
        <taxon>Fungi</taxon>
        <taxon>Fungi incertae sedis</taxon>
        <taxon>Mucoromycota</taxon>
        <taxon>Mucoromycotina</taxon>
        <taxon>Mucoromycetes</taxon>
        <taxon>Mucorales</taxon>
        <taxon>Cunninghamellaceae</taxon>
        <taxon>Absidia</taxon>
    </lineage>
</organism>
<gene>
    <name evidence="1" type="primary">ABSGL_11945.1 scaffold 12357</name>
</gene>
<evidence type="ECO:0000313" key="2">
    <source>
        <dbReference type="Proteomes" id="UP000078561"/>
    </source>
</evidence>
<evidence type="ECO:0000313" key="1">
    <source>
        <dbReference type="EMBL" id="SAM06069.1"/>
    </source>
</evidence>
<dbReference type="EMBL" id="LT554489">
    <property type="protein sequence ID" value="SAM06069.1"/>
    <property type="molecule type" value="Genomic_DNA"/>
</dbReference>
<accession>A0A163MLC5</accession>